<evidence type="ECO:0000256" key="4">
    <source>
        <dbReference type="ARBA" id="ARBA00022679"/>
    </source>
</evidence>
<dbReference type="InterPro" id="IPR050980">
    <property type="entry name" value="2C_sensor_his_kinase"/>
</dbReference>
<comment type="catalytic activity">
    <reaction evidence="1">
        <text>ATP + protein L-histidine = ADP + protein N-phospho-L-histidine.</text>
        <dbReference type="EC" id="2.7.13.3"/>
    </reaction>
</comment>
<evidence type="ECO:0000256" key="2">
    <source>
        <dbReference type="ARBA" id="ARBA00012438"/>
    </source>
</evidence>
<evidence type="ECO:0000256" key="8">
    <source>
        <dbReference type="SAM" id="Phobius"/>
    </source>
</evidence>
<feature type="region of interest" description="Disordered" evidence="7">
    <location>
        <begin position="620"/>
        <end position="655"/>
    </location>
</feature>
<dbReference type="PANTHER" id="PTHR44936">
    <property type="entry name" value="SENSOR PROTEIN CREC"/>
    <property type="match status" value="1"/>
</dbReference>
<dbReference type="SUPFAM" id="SSF55874">
    <property type="entry name" value="ATPase domain of HSP90 chaperone/DNA topoisomerase II/histidine kinase"/>
    <property type="match status" value="1"/>
</dbReference>
<evidence type="ECO:0000256" key="6">
    <source>
        <dbReference type="ARBA" id="ARBA00023012"/>
    </source>
</evidence>
<dbReference type="PANTHER" id="PTHR44936:SF9">
    <property type="entry name" value="SENSOR PROTEIN CREC"/>
    <property type="match status" value="1"/>
</dbReference>
<organism evidence="10 11">
    <name type="scientific">Rhodococcus chondri</name>
    <dbReference type="NCBI Taxonomy" id="3065941"/>
    <lineage>
        <taxon>Bacteria</taxon>
        <taxon>Bacillati</taxon>
        <taxon>Actinomycetota</taxon>
        <taxon>Actinomycetes</taxon>
        <taxon>Mycobacteriales</taxon>
        <taxon>Nocardiaceae</taxon>
        <taxon>Rhodococcus</taxon>
    </lineage>
</organism>
<reference evidence="10 11" key="1">
    <citation type="submission" date="2023-08" db="EMBL/GenBank/DDBJ databases">
        <authorList>
            <person name="Girao M."/>
            <person name="Carvalho M.F."/>
        </authorList>
    </citation>
    <scope>NUCLEOTIDE SEQUENCE [LARGE SCALE GENOMIC DNA]</scope>
    <source>
        <strain evidence="10 11">CC-R104</strain>
    </source>
</reference>
<evidence type="ECO:0000259" key="9">
    <source>
        <dbReference type="PROSITE" id="PS50109"/>
    </source>
</evidence>
<feature type="compositionally biased region" description="Basic and acidic residues" evidence="7">
    <location>
        <begin position="740"/>
        <end position="751"/>
    </location>
</feature>
<keyword evidence="8" id="KW-0812">Transmembrane</keyword>
<keyword evidence="4" id="KW-0808">Transferase</keyword>
<dbReference type="Proteomes" id="UP001331936">
    <property type="component" value="Unassembled WGS sequence"/>
</dbReference>
<accession>A0ABU7JQH7</accession>
<keyword evidence="10" id="KW-0547">Nucleotide-binding</keyword>
<keyword evidence="8" id="KW-1133">Transmembrane helix</keyword>
<evidence type="ECO:0000313" key="11">
    <source>
        <dbReference type="Proteomes" id="UP001331936"/>
    </source>
</evidence>
<feature type="transmembrane region" description="Helical" evidence="8">
    <location>
        <begin position="21"/>
        <end position="38"/>
    </location>
</feature>
<keyword evidence="3" id="KW-0597">Phosphoprotein</keyword>
<protein>
    <recommendedName>
        <fullName evidence="2">histidine kinase</fullName>
        <ecNumber evidence="2">2.7.13.3</ecNumber>
    </recommendedName>
</protein>
<keyword evidence="5" id="KW-0418">Kinase</keyword>
<evidence type="ECO:0000313" key="10">
    <source>
        <dbReference type="EMBL" id="MEE2032017.1"/>
    </source>
</evidence>
<dbReference type="Gene3D" id="3.30.565.10">
    <property type="entry name" value="Histidine kinase-like ATPase, C-terminal domain"/>
    <property type="match status" value="1"/>
</dbReference>
<dbReference type="GO" id="GO:0005524">
    <property type="term" value="F:ATP binding"/>
    <property type="evidence" value="ECO:0007669"/>
    <property type="project" value="UniProtKB-KW"/>
</dbReference>
<proteinExistence type="predicted"/>
<sequence length="751" mass="81263">MNLKRQLRLQSPDNWRLWRKVTAVVAVPLIAATLFGALRVEDLFDESQHYQSQAEQVSILPTLANFSTGVAGAAAATIIGLPTDNGEAIVAETESTLARHVDSGDLDPDTKRLLTQILSEGRSLLDSASAGTMTPLVAGERADAFVTLLSKAFRTILNLTGNIEVLEQGTTLLDTWTTQWTILNQVIAYSALQQGIDGAELMWNHALASESAKLSVLGDSFSTREEQQALTAEVENRRALTANLQTTGDLGALRNSLFASLMIYNEGVGNAATRVVGILDGLASDARNEALKNAIGVAVVLTLALALAVLVAMSLVRPMRRLRNDTLRAAEQGLPQAITAIKDGADIESVALEPVRVHTTEEIGEVARAIDNMNEGALRLAGEQAQLRRQVNEMLETLARRNKTLVEQQLALIDSLEHEERDPTRLQNLFALDHLAARMRRTGDSLLVLAGTRQRLGRIPDTPLGDVLRASVSQVENYQRVNFGNAPEGNLVGSAVSDVVHLVAELLDNALRASPPDSTVAFAFSRAVDGGLLLEIADRGIGIPADELTEINARLGTDSEAGTGAARRMGLFVVARLASRHGITVRLRPTFDSATNAGITASIYLPTKLLEGTGHAVDQFQIDRPRRLPNPPAESTNEYADDQFAGEPYNSEPPVAAWSDAESYATEPYQDARYAEEPYQAEPYEADPYRTESYPAPAYAHEHGGAHTPEPSTGGWERTARPPQPVGSGPSTSPGIRRGHTQDRWRLRDHD</sequence>
<gene>
    <name evidence="10" type="ORF">Q8814_07820</name>
</gene>
<feature type="domain" description="Histidine kinase" evidence="9">
    <location>
        <begin position="499"/>
        <end position="609"/>
    </location>
</feature>
<dbReference type="InterPro" id="IPR005467">
    <property type="entry name" value="His_kinase_dom"/>
</dbReference>
<keyword evidence="10" id="KW-0067">ATP-binding</keyword>
<dbReference type="Gene3D" id="6.10.340.10">
    <property type="match status" value="1"/>
</dbReference>
<dbReference type="PROSITE" id="PS50109">
    <property type="entry name" value="HIS_KIN"/>
    <property type="match status" value="1"/>
</dbReference>
<feature type="transmembrane region" description="Helical" evidence="8">
    <location>
        <begin position="294"/>
        <end position="316"/>
    </location>
</feature>
<dbReference type="EMBL" id="JAUZMZ010000030">
    <property type="protein sequence ID" value="MEE2032017.1"/>
    <property type="molecule type" value="Genomic_DNA"/>
</dbReference>
<keyword evidence="8" id="KW-0472">Membrane</keyword>
<name>A0ABU7JQH7_9NOCA</name>
<dbReference type="EC" id="2.7.13.3" evidence="2"/>
<evidence type="ECO:0000256" key="5">
    <source>
        <dbReference type="ARBA" id="ARBA00022777"/>
    </source>
</evidence>
<evidence type="ECO:0000256" key="3">
    <source>
        <dbReference type="ARBA" id="ARBA00022553"/>
    </source>
</evidence>
<dbReference type="Pfam" id="PF02518">
    <property type="entry name" value="HATPase_c"/>
    <property type="match status" value="1"/>
</dbReference>
<comment type="caution">
    <text evidence="10">The sequence shown here is derived from an EMBL/GenBank/DDBJ whole genome shotgun (WGS) entry which is preliminary data.</text>
</comment>
<dbReference type="InterPro" id="IPR036890">
    <property type="entry name" value="HATPase_C_sf"/>
</dbReference>
<dbReference type="InterPro" id="IPR003594">
    <property type="entry name" value="HATPase_dom"/>
</dbReference>
<feature type="region of interest" description="Disordered" evidence="7">
    <location>
        <begin position="679"/>
        <end position="751"/>
    </location>
</feature>
<dbReference type="RefSeq" id="WP_330151449.1">
    <property type="nucleotide sequence ID" value="NZ_JAUZMZ010000030.1"/>
</dbReference>
<keyword evidence="6" id="KW-0902">Two-component regulatory system</keyword>
<dbReference type="SMART" id="SM00387">
    <property type="entry name" value="HATPase_c"/>
    <property type="match status" value="1"/>
</dbReference>
<keyword evidence="11" id="KW-1185">Reference proteome</keyword>
<evidence type="ECO:0000256" key="7">
    <source>
        <dbReference type="SAM" id="MobiDB-lite"/>
    </source>
</evidence>
<evidence type="ECO:0000256" key="1">
    <source>
        <dbReference type="ARBA" id="ARBA00000085"/>
    </source>
</evidence>